<gene>
    <name evidence="7" type="ORF">AL399_06705</name>
</gene>
<feature type="transmembrane region" description="Helical" evidence="6">
    <location>
        <begin position="50"/>
        <end position="72"/>
    </location>
</feature>
<dbReference type="EMBL" id="LIIK01000032">
    <property type="protein sequence ID" value="KQM08550.1"/>
    <property type="molecule type" value="Genomic_DNA"/>
</dbReference>
<dbReference type="GO" id="GO:0005886">
    <property type="term" value="C:plasma membrane"/>
    <property type="evidence" value="ECO:0007669"/>
    <property type="project" value="UniProtKB-SubCell"/>
</dbReference>
<dbReference type="PATRIC" id="fig|1702214.3.peg.649"/>
<keyword evidence="8" id="KW-1185">Reference proteome</keyword>
<dbReference type="InterPro" id="IPR050833">
    <property type="entry name" value="Poly_Biosynth_Transport"/>
</dbReference>
<feature type="transmembrane region" description="Helical" evidence="6">
    <location>
        <begin position="298"/>
        <end position="323"/>
    </location>
</feature>
<feature type="transmembrane region" description="Helical" evidence="6">
    <location>
        <begin position="127"/>
        <end position="147"/>
    </location>
</feature>
<comment type="caution">
    <text evidence="7">The sequence shown here is derived from an EMBL/GenBank/DDBJ whole genome shotgun (WGS) entry which is preliminary data.</text>
</comment>
<dbReference type="PANTHER" id="PTHR30250:SF11">
    <property type="entry name" value="O-ANTIGEN TRANSPORTER-RELATED"/>
    <property type="match status" value="1"/>
</dbReference>
<feature type="transmembrane region" description="Helical" evidence="6">
    <location>
        <begin position="156"/>
        <end position="175"/>
    </location>
</feature>
<feature type="transmembrane region" description="Helical" evidence="6">
    <location>
        <begin position="181"/>
        <end position="203"/>
    </location>
</feature>
<feature type="transmembrane region" description="Helical" evidence="6">
    <location>
        <begin position="93"/>
        <end position="115"/>
    </location>
</feature>
<name>A0A0Q4B876_9BACT</name>
<evidence type="ECO:0008006" key="9">
    <source>
        <dbReference type="Google" id="ProtNLM"/>
    </source>
</evidence>
<evidence type="ECO:0000313" key="7">
    <source>
        <dbReference type="EMBL" id="KQM08550.1"/>
    </source>
</evidence>
<accession>A0A0Q4B876</accession>
<organism evidence="7 8">
    <name type="scientific">Candidatus [Bacteroides] periocalifornicus</name>
    <dbReference type="NCBI Taxonomy" id="1702214"/>
    <lineage>
        <taxon>Bacteria</taxon>
        <taxon>Pseudomonadati</taxon>
        <taxon>Bacteroidota</taxon>
    </lineage>
</organism>
<evidence type="ECO:0000256" key="5">
    <source>
        <dbReference type="ARBA" id="ARBA00023136"/>
    </source>
</evidence>
<dbReference type="Pfam" id="PF01943">
    <property type="entry name" value="Polysacc_synt"/>
    <property type="match status" value="1"/>
</dbReference>
<feature type="transmembrane region" description="Helical" evidence="6">
    <location>
        <begin position="21"/>
        <end position="38"/>
    </location>
</feature>
<keyword evidence="3 6" id="KW-0812">Transmembrane</keyword>
<evidence type="ECO:0000256" key="6">
    <source>
        <dbReference type="SAM" id="Phobius"/>
    </source>
</evidence>
<keyword evidence="2" id="KW-1003">Cell membrane</keyword>
<evidence type="ECO:0000256" key="2">
    <source>
        <dbReference type="ARBA" id="ARBA00022475"/>
    </source>
</evidence>
<feature type="transmembrane region" description="Helical" evidence="6">
    <location>
        <begin position="389"/>
        <end position="409"/>
    </location>
</feature>
<evidence type="ECO:0000256" key="3">
    <source>
        <dbReference type="ARBA" id="ARBA00022692"/>
    </source>
</evidence>
<comment type="subcellular location">
    <subcellularLocation>
        <location evidence="1">Cell membrane</location>
        <topology evidence="1">Multi-pass membrane protein</topology>
    </subcellularLocation>
</comment>
<dbReference type="Proteomes" id="UP000054172">
    <property type="component" value="Unassembled WGS sequence"/>
</dbReference>
<feature type="transmembrane region" description="Helical" evidence="6">
    <location>
        <begin position="361"/>
        <end position="383"/>
    </location>
</feature>
<evidence type="ECO:0000256" key="1">
    <source>
        <dbReference type="ARBA" id="ARBA00004651"/>
    </source>
</evidence>
<evidence type="ECO:0000313" key="8">
    <source>
        <dbReference type="Proteomes" id="UP000054172"/>
    </source>
</evidence>
<sequence length="420" mass="46848">MPFLSSIRDLAARNRQLLANFSYISALEAVVLLVPLLVYPYLVRVLGQEVYGLVITAQVLAGYCSIAVDFGFRTVGARSVAVYRDSPRVLSELLSAVCGVRLLVWFVALGAYIGLVRLVPEYRAHTMLFLCAYTLTFNELLFPQFFFQGMENMRGVAIMNIAVRLVSVVLLFMLIHSPSDYVYAPLLMGVGYLLAGVASLWYIGHRYGVRLHWPRRRYIRYMLHDALPILGTDAICSVKDKFNYLLIGSWVSMEWVVVYDLGARFTSLLVKPAGVVGTVLFPRLAATQSLSLFRRGGVAVVGFTLLGTAVLFVLLPWIAPLFIPGLSSLLELRVYMVAPLLLSVSGYLASEFLIAFRYARYLLWSIMVTTVGYLVGLLGGIGAGVHHSLLFFVLLCVGSYLVELIYRVYVYQKKTKALWA</sequence>
<dbReference type="STRING" id="1702214.AL399_06705"/>
<dbReference type="AlphaFoldDB" id="A0A0Q4B876"/>
<reference evidence="7" key="1">
    <citation type="submission" date="2015-08" db="EMBL/GenBank/DDBJ databases">
        <title>Candidatus Bacteriodes Periocalifornicus.</title>
        <authorList>
            <person name="McLean J.S."/>
            <person name="Kelley S."/>
        </authorList>
    </citation>
    <scope>NUCLEOTIDE SEQUENCE [LARGE SCALE GENOMIC DNA]</scope>
    <source>
        <strain evidence="7">12B</strain>
    </source>
</reference>
<feature type="transmembrane region" description="Helical" evidence="6">
    <location>
        <begin position="335"/>
        <end position="354"/>
    </location>
</feature>
<dbReference type="PANTHER" id="PTHR30250">
    <property type="entry name" value="PST FAMILY PREDICTED COLANIC ACID TRANSPORTER"/>
    <property type="match status" value="1"/>
</dbReference>
<dbReference type="InterPro" id="IPR002797">
    <property type="entry name" value="Polysacc_synth"/>
</dbReference>
<keyword evidence="4 6" id="KW-1133">Transmembrane helix</keyword>
<proteinExistence type="predicted"/>
<evidence type="ECO:0000256" key="4">
    <source>
        <dbReference type="ARBA" id="ARBA00022989"/>
    </source>
</evidence>
<keyword evidence="5 6" id="KW-0472">Membrane</keyword>
<protein>
    <recommendedName>
        <fullName evidence="9">Polysaccharide biosynthesis protein C-terminal domain-containing protein</fullName>
    </recommendedName>
</protein>